<accession>A0AA36Y452</accession>
<dbReference type="InterPro" id="IPR001650">
    <property type="entry name" value="Helicase_C-like"/>
</dbReference>
<dbReference type="Pfam" id="PF00271">
    <property type="entry name" value="Helicase_C"/>
    <property type="match status" value="1"/>
</dbReference>
<dbReference type="SMART" id="SM00490">
    <property type="entry name" value="HELICc"/>
    <property type="match status" value="1"/>
</dbReference>
<dbReference type="InterPro" id="IPR003615">
    <property type="entry name" value="HNH_nuc"/>
</dbReference>
<dbReference type="PANTHER" id="PTHR47396:SF1">
    <property type="entry name" value="ATP-DEPENDENT HELICASE IRC3-RELATED"/>
    <property type="match status" value="1"/>
</dbReference>
<dbReference type="RefSeq" id="WP_009533346.1">
    <property type="nucleotide sequence ID" value="NZ_JH590863.1"/>
</dbReference>
<dbReference type="Gene3D" id="1.10.30.50">
    <property type="match status" value="1"/>
</dbReference>
<organism evidence="3 4">
    <name type="scientific">Stomatobaculum longum</name>
    <dbReference type="NCBI Taxonomy" id="796942"/>
    <lineage>
        <taxon>Bacteria</taxon>
        <taxon>Bacillati</taxon>
        <taxon>Bacillota</taxon>
        <taxon>Clostridia</taxon>
        <taxon>Lachnospirales</taxon>
        <taxon>Lachnospiraceae</taxon>
        <taxon>Stomatobaculum</taxon>
    </lineage>
</organism>
<dbReference type="SMART" id="SM00487">
    <property type="entry name" value="DEXDc"/>
    <property type="match status" value="1"/>
</dbReference>
<dbReference type="InterPro" id="IPR014001">
    <property type="entry name" value="Helicase_ATP-bd"/>
</dbReference>
<comment type="caution">
    <text evidence="3">The sequence shown here is derived from an EMBL/GenBank/DDBJ whole genome shotgun (WGS) entry which is preliminary data.</text>
</comment>
<feature type="domain" description="Helicase C-terminal" evidence="2">
    <location>
        <begin position="282"/>
        <end position="464"/>
    </location>
</feature>
<dbReference type="EMBL" id="AGEL01000010">
    <property type="protein sequence ID" value="EHO16193.1"/>
    <property type="molecule type" value="Genomic_DNA"/>
</dbReference>
<dbReference type="GO" id="GO:0004519">
    <property type="term" value="F:endonuclease activity"/>
    <property type="evidence" value="ECO:0007669"/>
    <property type="project" value="InterPro"/>
</dbReference>
<dbReference type="GO" id="GO:0005829">
    <property type="term" value="C:cytosol"/>
    <property type="evidence" value="ECO:0007669"/>
    <property type="project" value="TreeGrafter"/>
</dbReference>
<dbReference type="PROSITE" id="PS51194">
    <property type="entry name" value="HELICASE_CTER"/>
    <property type="match status" value="1"/>
</dbReference>
<keyword evidence="4" id="KW-1185">Reference proteome</keyword>
<dbReference type="PANTHER" id="PTHR47396">
    <property type="entry name" value="TYPE I RESTRICTION ENZYME ECOKI R PROTEIN"/>
    <property type="match status" value="1"/>
</dbReference>
<dbReference type="SMART" id="SM00507">
    <property type="entry name" value="HNHc"/>
    <property type="match status" value="1"/>
</dbReference>
<evidence type="ECO:0000259" key="2">
    <source>
        <dbReference type="PROSITE" id="PS51194"/>
    </source>
</evidence>
<proteinExistence type="predicted"/>
<dbReference type="PROSITE" id="PS51192">
    <property type="entry name" value="HELICASE_ATP_BIND_1"/>
    <property type="match status" value="1"/>
</dbReference>
<dbReference type="InterPro" id="IPR050742">
    <property type="entry name" value="Helicase_Restrict-Modif_Enz"/>
</dbReference>
<feature type="domain" description="Helicase ATP-binding" evidence="1">
    <location>
        <begin position="37"/>
        <end position="211"/>
    </location>
</feature>
<dbReference type="SUPFAM" id="SSF52540">
    <property type="entry name" value="P-loop containing nucleoside triphosphate hydrolases"/>
    <property type="match status" value="1"/>
</dbReference>
<dbReference type="CDD" id="cd00085">
    <property type="entry name" value="HNHc"/>
    <property type="match status" value="1"/>
</dbReference>
<dbReference type="Gene3D" id="3.40.50.300">
    <property type="entry name" value="P-loop containing nucleotide triphosphate hydrolases"/>
    <property type="match status" value="2"/>
</dbReference>
<protein>
    <recommendedName>
        <fullName evidence="5">Helicase</fullName>
    </recommendedName>
</protein>
<dbReference type="InterPro" id="IPR027417">
    <property type="entry name" value="P-loop_NTPase"/>
</dbReference>
<dbReference type="GO" id="GO:0003677">
    <property type="term" value="F:DNA binding"/>
    <property type="evidence" value="ECO:0007669"/>
    <property type="project" value="InterPro"/>
</dbReference>
<dbReference type="GO" id="GO:0008270">
    <property type="term" value="F:zinc ion binding"/>
    <property type="evidence" value="ECO:0007669"/>
    <property type="project" value="InterPro"/>
</dbReference>
<dbReference type="Proteomes" id="UP000018466">
    <property type="component" value="Unassembled WGS sequence"/>
</dbReference>
<dbReference type="InterPro" id="IPR006935">
    <property type="entry name" value="Helicase/UvrB_N"/>
</dbReference>
<dbReference type="AlphaFoldDB" id="A0AA36Y452"/>
<evidence type="ECO:0000259" key="1">
    <source>
        <dbReference type="PROSITE" id="PS51192"/>
    </source>
</evidence>
<gene>
    <name evidence="3" type="ORF">HMPREF9623_01514</name>
</gene>
<reference evidence="3 4" key="1">
    <citation type="submission" date="2011-10" db="EMBL/GenBank/DDBJ databases">
        <title>The Genome Sequence of Lachnospiraceae bacterium ACC2.</title>
        <authorList>
            <consortium name="The Broad Institute Genome Sequencing Platform"/>
            <person name="Earl A."/>
            <person name="Ward D."/>
            <person name="Feldgarden M."/>
            <person name="Gevers D."/>
            <person name="Sizova M."/>
            <person name="Hazen A."/>
            <person name="Epstein S."/>
            <person name="Young S.K."/>
            <person name="Zeng Q."/>
            <person name="Gargeya S."/>
            <person name="Fitzgerald M."/>
            <person name="Haas B."/>
            <person name="Abouelleil A."/>
            <person name="Alvarado L."/>
            <person name="Arachchi H.M."/>
            <person name="Berlin A."/>
            <person name="Brown A."/>
            <person name="Chapman S.B."/>
            <person name="Chen Z."/>
            <person name="Dunbar C."/>
            <person name="Freedman E."/>
            <person name="Gearin G."/>
            <person name="Goldberg J."/>
            <person name="Griggs A."/>
            <person name="Gujja S."/>
            <person name="Heiman D."/>
            <person name="Howarth C."/>
            <person name="Larson L."/>
            <person name="Lui A."/>
            <person name="MacDonald P.J.P."/>
            <person name="Montmayeur A."/>
            <person name="Murphy C."/>
            <person name="Neiman D."/>
            <person name="Pearson M."/>
            <person name="Priest M."/>
            <person name="Roberts A."/>
            <person name="Saif S."/>
            <person name="Shea T."/>
            <person name="Shenoy N."/>
            <person name="Sisk P."/>
            <person name="Stolte C."/>
            <person name="Sykes S."/>
            <person name="Wortman J."/>
            <person name="Nusbaum C."/>
            <person name="Birren B."/>
        </authorList>
    </citation>
    <scope>NUCLEOTIDE SEQUENCE [LARGE SCALE GENOMIC DNA]</scope>
    <source>
        <strain evidence="3 4">ACC2</strain>
    </source>
</reference>
<dbReference type="GeneID" id="86941251"/>
<name>A0AA36Y452_9FIRM</name>
<dbReference type="InterPro" id="IPR002711">
    <property type="entry name" value="HNH"/>
</dbReference>
<evidence type="ECO:0000313" key="3">
    <source>
        <dbReference type="EMBL" id="EHO16193.1"/>
    </source>
</evidence>
<dbReference type="Pfam" id="PF01844">
    <property type="entry name" value="HNH"/>
    <property type="match status" value="1"/>
</dbReference>
<dbReference type="GO" id="GO:0005524">
    <property type="term" value="F:ATP binding"/>
    <property type="evidence" value="ECO:0007669"/>
    <property type="project" value="InterPro"/>
</dbReference>
<dbReference type="GO" id="GO:0016787">
    <property type="term" value="F:hydrolase activity"/>
    <property type="evidence" value="ECO:0007669"/>
    <property type="project" value="InterPro"/>
</dbReference>
<dbReference type="Pfam" id="PF04851">
    <property type="entry name" value="ResIII"/>
    <property type="match status" value="1"/>
</dbReference>
<evidence type="ECO:0000313" key="4">
    <source>
        <dbReference type="Proteomes" id="UP000018466"/>
    </source>
</evidence>
<sequence length="745" mass="84818">MKGYAENKAYGTVEPIKGTNPRQLYEHQKQAMENLSIMDTEEKYSTLVVLPTGGGKTYTASTWLLKHAIDRNKKILWLAHRHTLLEQAAESFQKYAYATTIPHTSSFTYRIVSGAVAHDRAVDIKAKDNILIASKDSIGRNLPALNSWLKGEEELYLVIDEAHHSTAKTYRRVIEYLQKKVKHLKLIGLTATPFRTGEEGAGQLGNLYLNGMPEHRGIAYKIDLKELIKRRILAKPIFTTCLTDESYGQNLGLDDLEKIQHFDTLPEELAKTIAESAARNKLIVNTYQKNQDEYGQTLVFAVNVVQAITLSKLFNKAGIPADFVVSAIRDELTGANINQEDNERKIRAYQEGKLKVLVNVMILTEGVDLPQTKTVFLTRPTVSTILMTQMIGRALRGEAAGGTATAHIVSFVDNWNEHIAWVNPESLLAGGEDTDKQAEREARAIRMISIKKIQEFAAIMDDSVDTTAIERVPFDKRIPIGMYMMSYQEQEGMDLSWQVMVYDSTNKAYQRLMKALPDLFDSYGNDDEYPPVELIDEMEEQCRASFFTGDMIPSYDPEDIRHILMYYAQHSEIPSFYTFDEIEHSKLDVAQIARHIIESGMNYLEQTKYLNELWEQGDENLLRLFFGMKSYFRRQVDIELQRIVEPETFETKNVSYGKRRFEDMPLGEMRKYPGGAEYEKTLREQAFAKAKMKGGKYTCACCGKQFRNRIYLQIDHIVPMNQGGKSVPGNLQVLCRTCNGVKGDH</sequence>
<evidence type="ECO:0008006" key="5">
    <source>
        <dbReference type="Google" id="ProtNLM"/>
    </source>
</evidence>